<evidence type="ECO:0000256" key="1">
    <source>
        <dbReference type="ARBA" id="ARBA00004651"/>
    </source>
</evidence>
<dbReference type="GO" id="GO:0036397">
    <property type="term" value="F:formate dehydrogenase (quinone) activity"/>
    <property type="evidence" value="ECO:0007669"/>
    <property type="project" value="TreeGrafter"/>
</dbReference>
<dbReference type="InterPro" id="IPR051817">
    <property type="entry name" value="FDH_cytochrome_b556_subunit"/>
</dbReference>
<feature type="transmembrane region" description="Helical" evidence="6">
    <location>
        <begin position="156"/>
        <end position="181"/>
    </location>
</feature>
<dbReference type="KEGG" id="dap:Dacet_0786"/>
<reference evidence="8 9" key="1">
    <citation type="journal article" date="2010" name="Stand. Genomic Sci.">
        <title>Complete genome sequence of Denitrovibrio acetiphilus type strain (N2460).</title>
        <authorList>
            <person name="Kiss H."/>
            <person name="Lang E."/>
            <person name="Lapidus A."/>
            <person name="Copeland A."/>
            <person name="Nolan M."/>
            <person name="Glavina Del Rio T."/>
            <person name="Chen F."/>
            <person name="Lucas S."/>
            <person name="Tice H."/>
            <person name="Cheng J.F."/>
            <person name="Han C."/>
            <person name="Goodwin L."/>
            <person name="Pitluck S."/>
            <person name="Liolios K."/>
            <person name="Pati A."/>
            <person name="Ivanova N."/>
            <person name="Mavromatis K."/>
            <person name="Chen A."/>
            <person name="Palaniappan K."/>
            <person name="Land M."/>
            <person name="Hauser L."/>
            <person name="Chang Y.J."/>
            <person name="Jeffries C.D."/>
            <person name="Detter J.C."/>
            <person name="Brettin T."/>
            <person name="Spring S."/>
            <person name="Rohde M."/>
            <person name="Goker M."/>
            <person name="Woyke T."/>
            <person name="Bristow J."/>
            <person name="Eisen J.A."/>
            <person name="Markowitz V."/>
            <person name="Hugenholtz P."/>
            <person name="Kyrpides N.C."/>
            <person name="Klenk H.P."/>
        </authorList>
    </citation>
    <scope>NUCLEOTIDE SEQUENCE [LARGE SCALE GENOMIC DNA]</scope>
    <source>
        <strain evidence="9">DSM 12809 / NBRC 114555 / N2460</strain>
    </source>
</reference>
<dbReference type="STRING" id="522772.Dacet_0786"/>
<name>D4H5E6_DENA2</name>
<dbReference type="RefSeq" id="WP_013010098.1">
    <property type="nucleotide sequence ID" value="NC_013943.1"/>
</dbReference>
<keyword evidence="2" id="KW-1003">Cell membrane</keyword>
<evidence type="ECO:0000256" key="5">
    <source>
        <dbReference type="ARBA" id="ARBA00023136"/>
    </source>
</evidence>
<dbReference type="Proteomes" id="UP000002012">
    <property type="component" value="Chromosome"/>
</dbReference>
<dbReference type="GO" id="GO:0009326">
    <property type="term" value="C:formate dehydrogenase complex"/>
    <property type="evidence" value="ECO:0007669"/>
    <property type="project" value="TreeGrafter"/>
</dbReference>
<evidence type="ECO:0000256" key="2">
    <source>
        <dbReference type="ARBA" id="ARBA00022475"/>
    </source>
</evidence>
<keyword evidence="9" id="KW-1185">Reference proteome</keyword>
<dbReference type="Gene3D" id="1.20.950.20">
    <property type="entry name" value="Transmembrane di-heme cytochromes, Chain C"/>
    <property type="match status" value="1"/>
</dbReference>
<dbReference type="SUPFAM" id="SSF81342">
    <property type="entry name" value="Transmembrane di-heme cytochromes"/>
    <property type="match status" value="1"/>
</dbReference>
<evidence type="ECO:0000256" key="6">
    <source>
        <dbReference type="SAM" id="Phobius"/>
    </source>
</evidence>
<evidence type="ECO:0000313" key="9">
    <source>
        <dbReference type="Proteomes" id="UP000002012"/>
    </source>
</evidence>
<dbReference type="eggNOG" id="COG2864">
    <property type="taxonomic scope" value="Bacteria"/>
</dbReference>
<evidence type="ECO:0000313" key="8">
    <source>
        <dbReference type="EMBL" id="ADD67566.1"/>
    </source>
</evidence>
<proteinExistence type="predicted"/>
<feature type="transmembrane region" description="Helical" evidence="6">
    <location>
        <begin position="29"/>
        <end position="48"/>
    </location>
</feature>
<dbReference type="GO" id="GO:0015944">
    <property type="term" value="P:formate oxidation"/>
    <property type="evidence" value="ECO:0007669"/>
    <property type="project" value="TreeGrafter"/>
</dbReference>
<feature type="transmembrane region" description="Helical" evidence="6">
    <location>
        <begin position="201"/>
        <end position="220"/>
    </location>
</feature>
<dbReference type="OrthoDB" id="9814800at2"/>
<dbReference type="PANTHER" id="PTHR30074">
    <property type="entry name" value="FORMATE DEHYDROGENASE, NITRATE-INDUCIBLE, CYTOCHROME B556 FDN SUBUNIT"/>
    <property type="match status" value="1"/>
</dbReference>
<dbReference type="HOGENOM" id="CLU_080688_0_0_0"/>
<dbReference type="EMBL" id="CP001968">
    <property type="protein sequence ID" value="ADD67566.1"/>
    <property type="molecule type" value="Genomic_DNA"/>
</dbReference>
<keyword evidence="3 6" id="KW-0812">Transmembrane</keyword>
<organism evidence="8 9">
    <name type="scientific">Denitrovibrio acetiphilus (strain DSM 12809 / NBRC 114555 / N2460)</name>
    <dbReference type="NCBI Taxonomy" id="522772"/>
    <lineage>
        <taxon>Bacteria</taxon>
        <taxon>Pseudomonadati</taxon>
        <taxon>Deferribacterota</taxon>
        <taxon>Deferribacteres</taxon>
        <taxon>Deferribacterales</taxon>
        <taxon>Geovibrionaceae</taxon>
        <taxon>Denitrovibrio</taxon>
    </lineage>
</organism>
<feature type="domain" description="Cytochrome b561 bacterial/Ni-hydrogenase" evidence="7">
    <location>
        <begin position="28"/>
        <end position="214"/>
    </location>
</feature>
<feature type="transmembrane region" description="Helical" evidence="6">
    <location>
        <begin position="68"/>
        <end position="88"/>
    </location>
</feature>
<dbReference type="GO" id="GO:0005886">
    <property type="term" value="C:plasma membrane"/>
    <property type="evidence" value="ECO:0007669"/>
    <property type="project" value="UniProtKB-SubCell"/>
</dbReference>
<evidence type="ECO:0000259" key="7">
    <source>
        <dbReference type="Pfam" id="PF01292"/>
    </source>
</evidence>
<evidence type="ECO:0000256" key="3">
    <source>
        <dbReference type="ARBA" id="ARBA00022692"/>
    </source>
</evidence>
<comment type="subcellular location">
    <subcellularLocation>
        <location evidence="1">Cell membrane</location>
        <topology evidence="1">Multi-pass membrane protein</topology>
    </subcellularLocation>
</comment>
<dbReference type="GO" id="GO:0022904">
    <property type="term" value="P:respiratory electron transport chain"/>
    <property type="evidence" value="ECO:0007669"/>
    <property type="project" value="InterPro"/>
</dbReference>
<dbReference type="GO" id="GO:0009055">
    <property type="term" value="F:electron transfer activity"/>
    <property type="evidence" value="ECO:0007669"/>
    <property type="project" value="InterPro"/>
</dbReference>
<sequence>MMRKMPLIKVKNGEKHYLKITHGQKRQHYILMTTFLLLVLTGFPLKFHYYGWAGSTIEFLGGLTVTRIIHRISGVIMVGLFFYHWYYLIKNVMNYYVTPARKTGTYSFKELMLFMYYSPMCPRKKDWDDIVDFVKFALFISDERPKHERFHWREKFDYWAVFWGIPVLGITGIFLWFPVWASSFMPGWAVNISYIAHSDEAMLAVSVIFIWHMYNAHVNYDKFPMSPLFITGYLPEDLMKHEYYVEWARINNVVEKDPSLMVDIDKQEENEKLSHEEKLKIVRDQMSFLRKNDRGEE</sequence>
<dbReference type="InterPro" id="IPR011577">
    <property type="entry name" value="Cyt_b561_bac/Ni-Hgenase"/>
</dbReference>
<keyword evidence="4 6" id="KW-1133">Transmembrane helix</keyword>
<dbReference type="PaxDb" id="522772-Dacet_0786"/>
<protein>
    <recommendedName>
        <fullName evidence="7">Cytochrome b561 bacterial/Ni-hydrogenase domain-containing protein</fullName>
    </recommendedName>
</protein>
<dbReference type="Pfam" id="PF01292">
    <property type="entry name" value="Ni_hydr_CYTB"/>
    <property type="match status" value="1"/>
</dbReference>
<dbReference type="InterPro" id="IPR016174">
    <property type="entry name" value="Di-haem_cyt_TM"/>
</dbReference>
<dbReference type="AlphaFoldDB" id="D4H5E6"/>
<dbReference type="InParanoid" id="D4H5E6"/>
<accession>D4H5E6</accession>
<dbReference type="PANTHER" id="PTHR30074:SF5">
    <property type="entry name" value="FORMATE DEHYDROGENASE, NITRATE-INDUCIBLE, CYTOCHROME B556(FDN) SUBUNIT"/>
    <property type="match status" value="1"/>
</dbReference>
<gene>
    <name evidence="8" type="ordered locus">Dacet_0786</name>
</gene>
<dbReference type="GO" id="GO:0009061">
    <property type="term" value="P:anaerobic respiration"/>
    <property type="evidence" value="ECO:0007669"/>
    <property type="project" value="TreeGrafter"/>
</dbReference>
<keyword evidence="5 6" id="KW-0472">Membrane</keyword>
<dbReference type="FunCoup" id="D4H5E6">
    <property type="interactions" value="188"/>
</dbReference>
<evidence type="ECO:0000256" key="4">
    <source>
        <dbReference type="ARBA" id="ARBA00022989"/>
    </source>
</evidence>